<reference evidence="1 2" key="1">
    <citation type="journal article" date="2016" name="Nat. Commun.">
        <title>Thousands of microbial genomes shed light on interconnected biogeochemical processes in an aquifer system.</title>
        <authorList>
            <person name="Anantharaman K."/>
            <person name="Brown C.T."/>
            <person name="Hug L.A."/>
            <person name="Sharon I."/>
            <person name="Castelle C.J."/>
            <person name="Probst A.J."/>
            <person name="Thomas B.C."/>
            <person name="Singh A."/>
            <person name="Wilkins M.J."/>
            <person name="Karaoz U."/>
            <person name="Brodie E.L."/>
            <person name="Williams K.H."/>
            <person name="Hubbard S.S."/>
            <person name="Banfield J.F."/>
        </authorList>
    </citation>
    <scope>NUCLEOTIDE SEQUENCE [LARGE SCALE GENOMIC DNA]</scope>
</reference>
<accession>A0A1F6E4P8</accession>
<organism evidence="1 2">
    <name type="scientific">Candidatus Kaiserbacteria bacterium RIFCSPHIGHO2_02_FULL_56_30</name>
    <dbReference type="NCBI Taxonomy" id="1798499"/>
    <lineage>
        <taxon>Bacteria</taxon>
        <taxon>Candidatus Kaiseribacteriota</taxon>
    </lineage>
</organism>
<sequence length="426" mass="44124">MTSSYRGSVFLVTLVFLGVFITVTTSLIGSLTAYGRAANHAVTVAQALALAEGALDKAAYELNRNPSYEGEVNTPLAPGDFSIAVSTIDSSNKKVTVTGTVSGVTKTISAILATDSSVATFRYGVQSDAGGVHLKNSASVHGNVFSNGFVTGQNSNIVRGDVISAGPSGLIDGIYATSSGYARTIRNSTIDQDAHYEVISNTTVGGIQYSGSTSQATADMPITDTQVEGWKADAGAGGTYTGTCPYTITSSVILEPLKIPCNVTISGTPTITLTGPLWIVGNLEIQNTAHIRVADFLADRSIAIVADNPANPSSSGKIILKNSVIVTGAGTDSYVLFLSQNRSAESGGSVTAIEVQNSVSGDLLVYAGHGKIILKNSIHLKEVSAYRIEVENSAEIVYTSGLTNTLFNSGPGGSWVFKPGTYVVSP</sequence>
<name>A0A1F6E4P8_9BACT</name>
<protein>
    <submittedName>
        <fullName evidence="1">Uncharacterized protein</fullName>
    </submittedName>
</protein>
<dbReference type="EMBL" id="MFLM01000005">
    <property type="protein sequence ID" value="OGG68684.1"/>
    <property type="molecule type" value="Genomic_DNA"/>
</dbReference>
<comment type="caution">
    <text evidence="1">The sequence shown here is derived from an EMBL/GenBank/DDBJ whole genome shotgun (WGS) entry which is preliminary data.</text>
</comment>
<dbReference type="STRING" id="1798499.A3C95_00800"/>
<dbReference type="InterPro" id="IPR011050">
    <property type="entry name" value="Pectin_lyase_fold/virulence"/>
</dbReference>
<dbReference type="Proteomes" id="UP000177107">
    <property type="component" value="Unassembled WGS sequence"/>
</dbReference>
<dbReference type="SUPFAM" id="SSF51126">
    <property type="entry name" value="Pectin lyase-like"/>
    <property type="match status" value="1"/>
</dbReference>
<evidence type="ECO:0000313" key="2">
    <source>
        <dbReference type="Proteomes" id="UP000177107"/>
    </source>
</evidence>
<evidence type="ECO:0000313" key="1">
    <source>
        <dbReference type="EMBL" id="OGG68684.1"/>
    </source>
</evidence>
<dbReference type="AlphaFoldDB" id="A0A1F6E4P8"/>
<proteinExistence type="predicted"/>
<gene>
    <name evidence="1" type="ORF">A3C95_00800</name>
</gene>